<gene>
    <name evidence="1" type="ORF">SAMN05421796_101103</name>
</gene>
<evidence type="ECO:0000313" key="1">
    <source>
        <dbReference type="EMBL" id="SIS52028.1"/>
    </source>
</evidence>
<name>A0A1N7JRQ1_9FLAO</name>
<dbReference type="AlphaFoldDB" id="A0A1N7JRQ1"/>
<dbReference type="EMBL" id="FTOJ01000001">
    <property type="protein sequence ID" value="SIS52028.1"/>
    <property type="molecule type" value="Genomic_DNA"/>
</dbReference>
<protein>
    <submittedName>
        <fullName evidence="1">Uncharacterized protein</fullName>
    </submittedName>
</protein>
<reference evidence="2" key="1">
    <citation type="submission" date="2017-01" db="EMBL/GenBank/DDBJ databases">
        <authorList>
            <person name="Varghese N."/>
            <person name="Submissions S."/>
        </authorList>
    </citation>
    <scope>NUCLEOTIDE SEQUENCE [LARGE SCALE GENOMIC DNA]</scope>
    <source>
        <strain evidence="2">DSM 21068</strain>
    </source>
</reference>
<sequence>MMSLLYDKIHGCIAALPNSKRKQKTKLILEEG</sequence>
<proteinExistence type="predicted"/>
<dbReference type="STRING" id="551459.SAMN05421796_101103"/>
<accession>A0A1N7JRQ1</accession>
<evidence type="ECO:0000313" key="2">
    <source>
        <dbReference type="Proteomes" id="UP000186246"/>
    </source>
</evidence>
<dbReference type="Proteomes" id="UP000186246">
    <property type="component" value="Unassembled WGS sequence"/>
</dbReference>
<organism evidence="1 2">
    <name type="scientific">Chryseobacterium piscicola</name>
    <dbReference type="NCBI Taxonomy" id="551459"/>
    <lineage>
        <taxon>Bacteria</taxon>
        <taxon>Pseudomonadati</taxon>
        <taxon>Bacteroidota</taxon>
        <taxon>Flavobacteriia</taxon>
        <taxon>Flavobacteriales</taxon>
        <taxon>Weeksellaceae</taxon>
        <taxon>Chryseobacterium group</taxon>
        <taxon>Chryseobacterium</taxon>
    </lineage>
</organism>